<sequence length="294" mass="31199">MDPAELADTFETHRPHLRAVTLRLLGSPAEADDAVQETWLRLARTDVAEVENLRAWLTTVASRVALSMLRSRGTRAESALDDAPDAADPEPDPEARAAQADALGAALVVVLERLDPAERLAFVLHDLFGVPFAEIATVVERSPAAARQLASRARRRVQGGSDAAEADPARRREVVDAFLTAAREGDFAGLLAVLDPDVELRADRVAVAAAEANRDRGAPEIAERLQGAEAVARVFSGRAREAQPALLDGAVGAVFAPGGTVYTAFELVVVDGRIVALEMIADPDVLAGLDVELL</sequence>
<dbReference type="InterPro" id="IPR052704">
    <property type="entry name" value="ECF_Sigma-70_Domain"/>
</dbReference>
<feature type="compositionally biased region" description="Acidic residues" evidence="6">
    <location>
        <begin position="79"/>
        <end position="92"/>
    </location>
</feature>
<evidence type="ECO:0000259" key="8">
    <source>
        <dbReference type="Pfam" id="PF08281"/>
    </source>
</evidence>
<feature type="domain" description="RNA polymerase sigma factor 70 region 4 type 2" evidence="8">
    <location>
        <begin position="107"/>
        <end position="156"/>
    </location>
</feature>
<keyword evidence="10" id="KW-1185">Reference proteome</keyword>
<gene>
    <name evidence="9" type="ORF">GCM10023200_44350</name>
</gene>
<evidence type="ECO:0000256" key="5">
    <source>
        <dbReference type="ARBA" id="ARBA00023163"/>
    </source>
</evidence>
<dbReference type="Pfam" id="PF08281">
    <property type="entry name" value="Sigma70_r4_2"/>
    <property type="match status" value="1"/>
</dbReference>
<name>A0ABP9BZC6_9PSEU</name>
<evidence type="ECO:0000259" key="7">
    <source>
        <dbReference type="Pfam" id="PF04542"/>
    </source>
</evidence>
<dbReference type="InterPro" id="IPR036388">
    <property type="entry name" value="WH-like_DNA-bd_sf"/>
</dbReference>
<dbReference type="InterPro" id="IPR014284">
    <property type="entry name" value="RNA_pol_sigma-70_dom"/>
</dbReference>
<dbReference type="PANTHER" id="PTHR30173:SF43">
    <property type="entry name" value="ECF RNA POLYMERASE SIGMA FACTOR SIGI-RELATED"/>
    <property type="match status" value="1"/>
</dbReference>
<keyword evidence="3" id="KW-0805">Transcription regulation</keyword>
<dbReference type="EMBL" id="BAABHO010000042">
    <property type="protein sequence ID" value="GAA4802320.1"/>
    <property type="molecule type" value="Genomic_DNA"/>
</dbReference>
<dbReference type="InterPro" id="IPR013325">
    <property type="entry name" value="RNA_pol_sigma_r2"/>
</dbReference>
<keyword evidence="4" id="KW-0731">Sigma factor</keyword>
<dbReference type="Gene3D" id="3.10.450.50">
    <property type="match status" value="1"/>
</dbReference>
<evidence type="ECO:0000256" key="2">
    <source>
        <dbReference type="ARBA" id="ARBA00011344"/>
    </source>
</evidence>
<dbReference type="InterPro" id="IPR007627">
    <property type="entry name" value="RNA_pol_sigma70_r2"/>
</dbReference>
<organism evidence="9 10">
    <name type="scientific">Actinomycetospora chlora</name>
    <dbReference type="NCBI Taxonomy" id="663608"/>
    <lineage>
        <taxon>Bacteria</taxon>
        <taxon>Bacillati</taxon>
        <taxon>Actinomycetota</taxon>
        <taxon>Actinomycetes</taxon>
        <taxon>Pseudonocardiales</taxon>
        <taxon>Pseudonocardiaceae</taxon>
        <taxon>Actinomycetospora</taxon>
    </lineage>
</organism>
<reference evidence="10" key="1">
    <citation type="journal article" date="2019" name="Int. J. Syst. Evol. Microbiol.">
        <title>The Global Catalogue of Microorganisms (GCM) 10K type strain sequencing project: providing services to taxonomists for standard genome sequencing and annotation.</title>
        <authorList>
            <consortium name="The Broad Institute Genomics Platform"/>
            <consortium name="The Broad Institute Genome Sequencing Center for Infectious Disease"/>
            <person name="Wu L."/>
            <person name="Ma J."/>
        </authorList>
    </citation>
    <scope>NUCLEOTIDE SEQUENCE [LARGE SCALE GENOMIC DNA]</scope>
    <source>
        <strain evidence="10">JCM 17979</strain>
    </source>
</reference>
<dbReference type="Pfam" id="PF04542">
    <property type="entry name" value="Sigma70_r2"/>
    <property type="match status" value="1"/>
</dbReference>
<proteinExistence type="inferred from homology"/>
<comment type="similarity">
    <text evidence="1">Belongs to the sigma-70 factor family. ECF subfamily.</text>
</comment>
<evidence type="ECO:0000256" key="4">
    <source>
        <dbReference type="ARBA" id="ARBA00023082"/>
    </source>
</evidence>
<dbReference type="InterPro" id="IPR013249">
    <property type="entry name" value="RNA_pol_sigma70_r4_t2"/>
</dbReference>
<evidence type="ECO:0000313" key="9">
    <source>
        <dbReference type="EMBL" id="GAA4802320.1"/>
    </source>
</evidence>
<dbReference type="SUPFAM" id="SSF88946">
    <property type="entry name" value="Sigma2 domain of RNA polymerase sigma factors"/>
    <property type="match status" value="1"/>
</dbReference>
<evidence type="ECO:0000256" key="6">
    <source>
        <dbReference type="SAM" id="MobiDB-lite"/>
    </source>
</evidence>
<protein>
    <submittedName>
        <fullName evidence="9">Sigma-70 family RNA polymerase sigma factor</fullName>
    </submittedName>
</protein>
<accession>A0ABP9BZC6</accession>
<dbReference type="Proteomes" id="UP001500928">
    <property type="component" value="Unassembled WGS sequence"/>
</dbReference>
<feature type="region of interest" description="Disordered" evidence="6">
    <location>
        <begin position="75"/>
        <end position="97"/>
    </location>
</feature>
<dbReference type="InterPro" id="IPR013324">
    <property type="entry name" value="RNA_pol_sigma_r3/r4-like"/>
</dbReference>
<dbReference type="RefSeq" id="WP_345420439.1">
    <property type="nucleotide sequence ID" value="NZ_BAABHO010000042.1"/>
</dbReference>
<comment type="caution">
    <text evidence="9">The sequence shown here is derived from an EMBL/GenBank/DDBJ whole genome shotgun (WGS) entry which is preliminary data.</text>
</comment>
<dbReference type="NCBIfam" id="TIGR02937">
    <property type="entry name" value="sigma70-ECF"/>
    <property type="match status" value="1"/>
</dbReference>
<feature type="domain" description="RNA polymerase sigma-70 region 2" evidence="7">
    <location>
        <begin position="10"/>
        <end position="73"/>
    </location>
</feature>
<keyword evidence="5" id="KW-0804">Transcription</keyword>
<dbReference type="SUPFAM" id="SSF88659">
    <property type="entry name" value="Sigma3 and sigma4 domains of RNA polymerase sigma factors"/>
    <property type="match status" value="1"/>
</dbReference>
<dbReference type="Gene3D" id="1.10.10.10">
    <property type="entry name" value="Winged helix-like DNA-binding domain superfamily/Winged helix DNA-binding domain"/>
    <property type="match status" value="1"/>
</dbReference>
<dbReference type="Gene3D" id="1.10.1740.10">
    <property type="match status" value="1"/>
</dbReference>
<evidence type="ECO:0000256" key="1">
    <source>
        <dbReference type="ARBA" id="ARBA00010641"/>
    </source>
</evidence>
<comment type="subunit">
    <text evidence="2">Interacts transiently with the RNA polymerase catalytic core formed by RpoA, RpoB, RpoC and RpoZ (2 alpha, 1 beta, 1 beta' and 1 omega subunit) to form the RNA polymerase holoenzyme that can initiate transcription.</text>
</comment>
<dbReference type="InterPro" id="IPR032710">
    <property type="entry name" value="NTF2-like_dom_sf"/>
</dbReference>
<evidence type="ECO:0000256" key="3">
    <source>
        <dbReference type="ARBA" id="ARBA00023015"/>
    </source>
</evidence>
<evidence type="ECO:0000313" key="10">
    <source>
        <dbReference type="Proteomes" id="UP001500928"/>
    </source>
</evidence>
<dbReference type="PANTHER" id="PTHR30173">
    <property type="entry name" value="SIGMA 19 FACTOR"/>
    <property type="match status" value="1"/>
</dbReference>
<dbReference type="SUPFAM" id="SSF54427">
    <property type="entry name" value="NTF2-like"/>
    <property type="match status" value="1"/>
</dbReference>